<evidence type="ECO:0000313" key="2">
    <source>
        <dbReference type="EMBL" id="EGE54479.1"/>
    </source>
</evidence>
<accession>F1Z2H3</accession>
<keyword evidence="1" id="KW-1133">Transmembrane helix</keyword>
<name>F1Z2H3_9STRE</name>
<sequence length="55" mass="5955">MLLLEYYKSSYFVLLFSRTVSTLVLNFPLIAVSICPEIAVIAALAVVAVSSISMS</sequence>
<evidence type="ECO:0000313" key="3">
    <source>
        <dbReference type="Proteomes" id="UP000003732"/>
    </source>
</evidence>
<reference evidence="2 3" key="1">
    <citation type="submission" date="2011-02" db="EMBL/GenBank/DDBJ databases">
        <authorList>
            <person name="Stanhope M.J."/>
            <person name="Durkin A.S."/>
            <person name="Hostetler J."/>
            <person name="Kim M."/>
            <person name="Radune D."/>
            <person name="Singh I."/>
            <person name="Town C.D."/>
        </authorList>
    </citation>
    <scope>NUCLEOTIDE SEQUENCE [LARGE SCALE GENOMIC DNA]</scope>
    <source>
        <strain evidence="2 3">NCFD 2020</strain>
    </source>
</reference>
<feature type="transmembrane region" description="Helical" evidence="1">
    <location>
        <begin position="20"/>
        <end position="49"/>
    </location>
</feature>
<evidence type="ECO:0000256" key="1">
    <source>
        <dbReference type="SAM" id="Phobius"/>
    </source>
</evidence>
<keyword evidence="1" id="KW-0472">Membrane</keyword>
<dbReference type="HOGENOM" id="CLU_3030568_0_0_9"/>
<proteinExistence type="predicted"/>
<protein>
    <submittedName>
        <fullName evidence="2">Uncharacterized protein</fullName>
    </submittedName>
</protein>
<dbReference type="Proteomes" id="UP000003732">
    <property type="component" value="Unassembled WGS sequence"/>
</dbReference>
<organism evidence="2 3">
    <name type="scientific">Streptococcus parauberis NCFD 2020</name>
    <dbReference type="NCBI Taxonomy" id="873447"/>
    <lineage>
        <taxon>Bacteria</taxon>
        <taxon>Bacillati</taxon>
        <taxon>Bacillota</taxon>
        <taxon>Bacilli</taxon>
        <taxon>Lactobacillales</taxon>
        <taxon>Streptococcaceae</taxon>
        <taxon>Streptococcus</taxon>
    </lineage>
</organism>
<comment type="caution">
    <text evidence="2">The sequence shown here is derived from an EMBL/GenBank/DDBJ whole genome shotgun (WGS) entry which is preliminary data.</text>
</comment>
<keyword evidence="1" id="KW-0812">Transmembrane</keyword>
<gene>
    <name evidence="2" type="ORF">SPB_1040</name>
</gene>
<dbReference type="AlphaFoldDB" id="F1Z2H3"/>
<dbReference type="EMBL" id="AEUT02000001">
    <property type="protein sequence ID" value="EGE54479.1"/>
    <property type="molecule type" value="Genomic_DNA"/>
</dbReference>